<reference evidence="2 3" key="1">
    <citation type="submission" date="2020-04" db="EMBL/GenBank/DDBJ databases">
        <title>Paeniglutamicibacter sp. ANT13_2, a novel actinomycete isolated from sediment in Antarctica.</title>
        <authorList>
            <person name="Sakdapetsiri C."/>
            <person name="Pinyakong O."/>
        </authorList>
    </citation>
    <scope>NUCLEOTIDE SEQUENCE [LARGE SCALE GENOMIC DNA]</scope>
    <source>
        <strain evidence="2 3">ANT13_2</strain>
    </source>
</reference>
<keyword evidence="1" id="KW-0472">Membrane</keyword>
<proteinExistence type="predicted"/>
<evidence type="ECO:0000313" key="2">
    <source>
        <dbReference type="EMBL" id="NKG20260.1"/>
    </source>
</evidence>
<organism evidence="2 3">
    <name type="scientific">Paeniglutamicibacter terrestris</name>
    <dbReference type="NCBI Taxonomy" id="2723403"/>
    <lineage>
        <taxon>Bacteria</taxon>
        <taxon>Bacillati</taxon>
        <taxon>Actinomycetota</taxon>
        <taxon>Actinomycetes</taxon>
        <taxon>Micrococcales</taxon>
        <taxon>Micrococcaceae</taxon>
        <taxon>Paeniglutamicibacter</taxon>
    </lineage>
</organism>
<keyword evidence="1" id="KW-1133">Transmembrane helix</keyword>
<evidence type="ECO:0000256" key="1">
    <source>
        <dbReference type="SAM" id="Phobius"/>
    </source>
</evidence>
<feature type="transmembrane region" description="Helical" evidence="1">
    <location>
        <begin position="115"/>
        <end position="135"/>
    </location>
</feature>
<gene>
    <name evidence="2" type="ORF">HED64_05975</name>
</gene>
<feature type="transmembrane region" description="Helical" evidence="1">
    <location>
        <begin position="44"/>
        <end position="65"/>
    </location>
</feature>
<dbReference type="Proteomes" id="UP000746595">
    <property type="component" value="Unassembled WGS sequence"/>
</dbReference>
<dbReference type="RefSeq" id="WP_168151205.1">
    <property type="nucleotide sequence ID" value="NZ_JAAWVT010000002.1"/>
</dbReference>
<sequence length="192" mass="20870">MLPTKPQALGPGQSIALVIFVFAGGSVLDAILRITARYSSAEALLPHLLLAAVPLLIAAGLWVALRGRKELRGIMVLQLLLAASVSVISFRSALPLSWYLGIGLIIWAMRLSTNLLMWVGTSLLVLTAGAQFGMIAYDGVLFLPFVITPVVFLMSAAYFQWHQVKNQQPERDSALTAANELHRSRYGKEIGQ</sequence>
<keyword evidence="1" id="KW-0812">Transmembrane</keyword>
<accession>A0ABX1G1Z6</accession>
<name>A0ABX1G1Z6_9MICC</name>
<protein>
    <submittedName>
        <fullName evidence="2">Uncharacterized protein</fullName>
    </submittedName>
</protein>
<feature type="transmembrane region" description="Helical" evidence="1">
    <location>
        <begin position="12"/>
        <end position="32"/>
    </location>
</feature>
<feature type="transmembrane region" description="Helical" evidence="1">
    <location>
        <begin position="141"/>
        <end position="161"/>
    </location>
</feature>
<dbReference type="EMBL" id="JAAWVT010000002">
    <property type="protein sequence ID" value="NKG20260.1"/>
    <property type="molecule type" value="Genomic_DNA"/>
</dbReference>
<keyword evidence="3" id="KW-1185">Reference proteome</keyword>
<comment type="caution">
    <text evidence="2">The sequence shown here is derived from an EMBL/GenBank/DDBJ whole genome shotgun (WGS) entry which is preliminary data.</text>
</comment>
<evidence type="ECO:0000313" key="3">
    <source>
        <dbReference type="Proteomes" id="UP000746595"/>
    </source>
</evidence>